<comment type="caution">
    <text evidence="1">The sequence shown here is derived from an EMBL/GenBank/DDBJ whole genome shotgun (WGS) entry which is preliminary data.</text>
</comment>
<dbReference type="AlphaFoldDB" id="A0A9P7XNI3"/>
<gene>
    <name evidence="1" type="ORF">KI688_003665</name>
</gene>
<keyword evidence="2" id="KW-1185">Reference proteome</keyword>
<dbReference type="EMBL" id="JAHRHY010000014">
    <property type="protein sequence ID" value="KAG9064475.1"/>
    <property type="molecule type" value="Genomic_DNA"/>
</dbReference>
<evidence type="ECO:0000313" key="2">
    <source>
        <dbReference type="Proteomes" id="UP000707451"/>
    </source>
</evidence>
<accession>A0A9P7XNI3</accession>
<sequence>MQSTSKELATLDLPLRVLHLEVELAAMLTSTDMMKLFLTSPLLSELKITLPARAEIDAVYEILIRTAASGERLETWMIKSNDGYAISSRLEGFSQVDEQDNQASREVETVELQVSGSQWPLCFRSSHMSRLMVSLGPKGVDNSVSGMLGILSLADRQFSRLSYLKLTCPINNFFDYLRGVVAIRTVTQFDLQDSTSNRTILSSTFGAAPVVIAFLSEISTGDFLSTFRGIFSAYHLKVEIGLYEGEQPEFNVSLDRRAEDEDNIFGRVVLDARRVSCKEVLELLDVIGSMGRVNGGLVLLFKWWTERTSSTGRDDEKGGEQQAITDDILGDSETMVVLVRLLAWRVTEFDMNYETMMALVPLVKAEVEREYFGWLKPFSLLRHYNVDCADETLRSDFLKFQSLIPKHAKGSFCDPKSVLRRHNLSSSEV</sequence>
<organism evidence="1 2">
    <name type="scientific">Linnemannia hyalina</name>
    <dbReference type="NCBI Taxonomy" id="64524"/>
    <lineage>
        <taxon>Eukaryota</taxon>
        <taxon>Fungi</taxon>
        <taxon>Fungi incertae sedis</taxon>
        <taxon>Mucoromycota</taxon>
        <taxon>Mortierellomycotina</taxon>
        <taxon>Mortierellomycetes</taxon>
        <taxon>Mortierellales</taxon>
        <taxon>Mortierellaceae</taxon>
        <taxon>Linnemannia</taxon>
    </lineage>
</organism>
<protein>
    <submittedName>
        <fullName evidence="1">Uncharacterized protein</fullName>
    </submittedName>
</protein>
<dbReference type="OrthoDB" id="2436047at2759"/>
<proteinExistence type="predicted"/>
<evidence type="ECO:0000313" key="1">
    <source>
        <dbReference type="EMBL" id="KAG9064475.1"/>
    </source>
</evidence>
<name>A0A9P7XNI3_9FUNG</name>
<reference evidence="1" key="1">
    <citation type="submission" date="2021-06" db="EMBL/GenBank/DDBJ databases">
        <title>Genome Sequence of Mortierella hyaline Strain SCG-10, a Cold-Adapted, Nitrate-Reducing Fungus Isolated from Soil in Minnesota, USA.</title>
        <authorList>
            <person name="Aldossari N."/>
        </authorList>
    </citation>
    <scope>NUCLEOTIDE SEQUENCE</scope>
    <source>
        <strain evidence="1">SCG-10</strain>
    </source>
</reference>
<dbReference type="Proteomes" id="UP000707451">
    <property type="component" value="Unassembled WGS sequence"/>
</dbReference>